<proteinExistence type="predicted"/>
<dbReference type="EMBL" id="CAJVAP010000026">
    <property type="protein sequence ID" value="CAG7617235.1"/>
    <property type="molecule type" value="Genomic_DNA"/>
</dbReference>
<accession>A0A916JZU3</accession>
<evidence type="ECO:0000313" key="2">
    <source>
        <dbReference type="EMBL" id="CAG7617235.1"/>
    </source>
</evidence>
<dbReference type="AlphaFoldDB" id="A0A916JZU3"/>
<reference evidence="2" key="1">
    <citation type="submission" date="2021-06" db="EMBL/GenBank/DDBJ databases">
        <authorList>
            <person name="Criscuolo A."/>
        </authorList>
    </citation>
    <scope>NUCLEOTIDE SEQUENCE</scope>
    <source>
        <strain evidence="2">CIP111803</strain>
    </source>
</reference>
<keyword evidence="3" id="KW-1185">Reference proteome</keyword>
<sequence length="127" mass="14036">MAVPRYAGRMGTREDTVEFLLDQLSALPNLRTRKMFGEYCLYADDKPVAFICDDELFVKPTPEGKAYLDAAGALDEAPAYPGSKLYLRIGGDRWEDRDSLAELIELTSSVLPAPKPKRAAKPQTPTA</sequence>
<feature type="domain" description="TfoX N-terminal" evidence="1">
    <location>
        <begin position="22"/>
        <end position="107"/>
    </location>
</feature>
<name>A0A916JZU3_9MICO</name>
<evidence type="ECO:0000313" key="3">
    <source>
        <dbReference type="Proteomes" id="UP000693892"/>
    </source>
</evidence>
<protein>
    <recommendedName>
        <fullName evidence="1">TfoX N-terminal domain-containing protein</fullName>
    </recommendedName>
</protein>
<gene>
    <name evidence="2" type="ORF">LEUCIP111803_02080</name>
</gene>
<dbReference type="InterPro" id="IPR007076">
    <property type="entry name" value="TfoX_N"/>
</dbReference>
<dbReference type="Proteomes" id="UP000693892">
    <property type="component" value="Unassembled WGS sequence"/>
</dbReference>
<dbReference type="Pfam" id="PF04993">
    <property type="entry name" value="TfoX_N"/>
    <property type="match status" value="1"/>
</dbReference>
<evidence type="ECO:0000259" key="1">
    <source>
        <dbReference type="Pfam" id="PF04993"/>
    </source>
</evidence>
<organism evidence="2 3">
    <name type="scientific">Leucobacter soli</name>
    <dbReference type="NCBI Taxonomy" id="2812850"/>
    <lineage>
        <taxon>Bacteria</taxon>
        <taxon>Bacillati</taxon>
        <taxon>Actinomycetota</taxon>
        <taxon>Actinomycetes</taxon>
        <taxon>Micrococcales</taxon>
        <taxon>Microbacteriaceae</taxon>
        <taxon>Leucobacter</taxon>
    </lineage>
</organism>
<comment type="caution">
    <text evidence="2">The sequence shown here is derived from an EMBL/GenBank/DDBJ whole genome shotgun (WGS) entry which is preliminary data.</text>
</comment>